<dbReference type="AlphaFoldDB" id="A0A840PZF5"/>
<accession>A0A840PZF5</accession>
<gene>
    <name evidence="3" type="ORF">BJ970_000671</name>
</gene>
<evidence type="ECO:0000259" key="2">
    <source>
        <dbReference type="Pfam" id="PF12770"/>
    </source>
</evidence>
<comment type="caution">
    <text evidence="3">The sequence shown here is derived from an EMBL/GenBank/DDBJ whole genome shotgun (WGS) entry which is preliminary data.</text>
</comment>
<protein>
    <recommendedName>
        <fullName evidence="2">CHAT domain-containing protein</fullName>
    </recommendedName>
</protein>
<evidence type="ECO:0000313" key="3">
    <source>
        <dbReference type="EMBL" id="MBB5153137.1"/>
    </source>
</evidence>
<name>A0A840PZF5_9PSEU</name>
<sequence length="1258" mass="136228">MTSDPAELDEAIAQRYARLTEELDDETAYQVLVELADLLLHRAQTTGADVAEVIQVAGSLLDNLADDSPARAAPLYQLGLAHALRAERGAREEFRTAVGYLRQLRPLLSDEAAEIVGRIGLITAQLVGSLEAFEEIDVALADLNTAFGLLPDSLLRKQVRFSRGLIHLTRYLSVGGDETDHRIATEDFTEILRDLPGDAKTSDACHIGLAFLLLTKDMPAELRHGRIDAGTVDKLSLTLPADALAETRRHLDALSPSAAGDGSVTTLKVLVQAAGNLGDSSREDWETAIGELDDAARGWPENEPGKREIAALRASLAAKLAELSGSAADTDAATSQIAAAAAALPTDHPMRTLLLSGLRTTSVMPGRASSDLDPAEHTAVVRRLEQALAHFPDDDPDRASVLTSLATALLTSVATNREQSPQSLARVREMSEQAVRRGAADPVNTGINHFLLGVAEGFQALTDRAGKLLDASVANMRRADELLPADHKLRPLLIPWLSTLLTQRFMAFGGQEDLDAARYYAAGTGGDDLIARFTAAVSRITPHRFDAEALDRTAAELKELGAEMSTDHVLQPRIASALGSVRLLRSMLDGNEFSLDRVNTDQARSATDAILDAVGRLPDYHVDQPNETLGAALACVGQAVATRDLTLLNRGIGMMAEICGQPHLYPRERRGALDALATALRTRYEFTRAPRDLSNAIDRFEQVLREFEPEPGAFETANLLNALADCYFTRGDSVRRDQQRAVTTGLEALRERARTVLLQSSARRALETANTATGEAAEVSRWCLAAGQPEAAVQALELGRGMVLHAATVDATMPTLLRENGHAELADRWESELGQQKPWDVGGANDVRVADAALPSDLRYRVLRAFEGTDAEAKLLAPPPVAAIAAGLRAARTQALVYLLPGVAVLVTADGRVEQVESPRLTEDGPVDRFDRMQRERARVGDAADEQWRPALESVCDWAWAAVMNPVLDLVAAGSGERPLRIVLVPVGKLGTVPWHAARRRVPGGKVRYVCQDAIICYAASARQFVEAGRRETRSWASEPVLVRMPELHWSRHELGHLHELHYKHGSYLGKPPDPKRRTRRREPLPKPGGVLARLPTASLLHLACHASPAELPIESALLLGSGEILPVQDILRQARDRPRDAAGALVVLAACASDLTDRQHDEVLTLSTAFLAAGAAGVVGTRWEVLDLPTAMFMIVFHHYLNTGYADPASALRAAQLWMLDRRRRPPPGIPAELAAFFAEVDPAAPPHWAAFTYQGR</sequence>
<dbReference type="Proteomes" id="UP000584374">
    <property type="component" value="Unassembled WGS sequence"/>
</dbReference>
<dbReference type="InterPro" id="IPR024983">
    <property type="entry name" value="CHAT_dom"/>
</dbReference>
<dbReference type="Pfam" id="PF12770">
    <property type="entry name" value="CHAT"/>
    <property type="match status" value="1"/>
</dbReference>
<evidence type="ECO:0000313" key="4">
    <source>
        <dbReference type="Proteomes" id="UP000584374"/>
    </source>
</evidence>
<proteinExistence type="predicted"/>
<dbReference type="EMBL" id="JACHIW010000001">
    <property type="protein sequence ID" value="MBB5153137.1"/>
    <property type="molecule type" value="Genomic_DNA"/>
</dbReference>
<keyword evidence="4" id="KW-1185">Reference proteome</keyword>
<feature type="domain" description="CHAT" evidence="2">
    <location>
        <begin position="956"/>
        <end position="1257"/>
    </location>
</feature>
<evidence type="ECO:0000256" key="1">
    <source>
        <dbReference type="SAM" id="MobiDB-lite"/>
    </source>
</evidence>
<feature type="region of interest" description="Disordered" evidence="1">
    <location>
        <begin position="1066"/>
        <end position="1089"/>
    </location>
</feature>
<dbReference type="RefSeq" id="WP_184723522.1">
    <property type="nucleotide sequence ID" value="NZ_JACHIW010000001.1"/>
</dbReference>
<reference evidence="3 4" key="1">
    <citation type="submission" date="2020-08" db="EMBL/GenBank/DDBJ databases">
        <title>Sequencing the genomes of 1000 actinobacteria strains.</title>
        <authorList>
            <person name="Klenk H.-P."/>
        </authorList>
    </citation>
    <scope>NUCLEOTIDE SEQUENCE [LARGE SCALE GENOMIC DNA]</scope>
    <source>
        <strain evidence="3 4">DSM 45584</strain>
    </source>
</reference>
<organism evidence="3 4">
    <name type="scientific">Saccharopolyspora phatthalungensis</name>
    <dbReference type="NCBI Taxonomy" id="664693"/>
    <lineage>
        <taxon>Bacteria</taxon>
        <taxon>Bacillati</taxon>
        <taxon>Actinomycetota</taxon>
        <taxon>Actinomycetes</taxon>
        <taxon>Pseudonocardiales</taxon>
        <taxon>Pseudonocardiaceae</taxon>
        <taxon>Saccharopolyspora</taxon>
    </lineage>
</organism>